<sequence>MKLLFYNCLLLLLAAIVVQASVLPASTGVAIPAPALVPVAASHQFVARNYNGFYVPTTTTIAWPAWTSYPNTYYKYSGGYPTYTYPGYSYSYGYYPSYPGYPAYGYGYKSVW</sequence>
<dbReference type="AlphaFoldDB" id="B4KXK8"/>
<protein>
    <submittedName>
        <fullName evidence="2">Uncharacterized protein</fullName>
    </submittedName>
</protein>
<organism evidence="2 3">
    <name type="scientific">Drosophila mojavensis</name>
    <name type="common">Fruit fly</name>
    <dbReference type="NCBI Taxonomy" id="7230"/>
    <lineage>
        <taxon>Eukaryota</taxon>
        <taxon>Metazoa</taxon>
        <taxon>Ecdysozoa</taxon>
        <taxon>Arthropoda</taxon>
        <taxon>Hexapoda</taxon>
        <taxon>Insecta</taxon>
        <taxon>Pterygota</taxon>
        <taxon>Neoptera</taxon>
        <taxon>Endopterygota</taxon>
        <taxon>Diptera</taxon>
        <taxon>Brachycera</taxon>
        <taxon>Muscomorpha</taxon>
        <taxon>Ephydroidea</taxon>
        <taxon>Drosophilidae</taxon>
        <taxon>Drosophila</taxon>
    </lineage>
</organism>
<feature type="signal peptide" evidence="1">
    <location>
        <begin position="1"/>
        <end position="20"/>
    </location>
</feature>
<dbReference type="HOGENOM" id="CLU_1994983_0_0_1"/>
<dbReference type="InParanoid" id="B4KXK8"/>
<evidence type="ECO:0000313" key="2">
    <source>
        <dbReference type="EMBL" id="EDW18694.1"/>
    </source>
</evidence>
<evidence type="ECO:0000313" key="3">
    <source>
        <dbReference type="Proteomes" id="UP000009192"/>
    </source>
</evidence>
<proteinExistence type="predicted"/>
<dbReference type="eggNOG" id="ENOG502T7XK">
    <property type="taxonomic scope" value="Eukaryota"/>
</dbReference>
<dbReference type="OMA" id="NWNRFYV"/>
<accession>B4KXK8</accession>
<feature type="chain" id="PRO_5002814722" evidence="1">
    <location>
        <begin position="21"/>
        <end position="112"/>
    </location>
</feature>
<dbReference type="KEGG" id="dmo:Dmoj_GI11936"/>
<keyword evidence="3" id="KW-1185">Reference proteome</keyword>
<evidence type="ECO:0000256" key="1">
    <source>
        <dbReference type="SAM" id="SignalP"/>
    </source>
</evidence>
<gene>
    <name evidence="2" type="primary">Dmoj\GI11936</name>
    <name evidence="2" type="ORF">Dmoj_GI11936</name>
</gene>
<name>B4KXK8_DROMO</name>
<keyword evidence="1" id="KW-0732">Signal</keyword>
<dbReference type="EMBL" id="CH933809">
    <property type="protein sequence ID" value="EDW18694.1"/>
    <property type="molecule type" value="Genomic_DNA"/>
</dbReference>
<dbReference type="Proteomes" id="UP000009192">
    <property type="component" value="Unassembled WGS sequence"/>
</dbReference>
<reference evidence="2 3" key="1">
    <citation type="journal article" date="2007" name="Nature">
        <title>Evolution of genes and genomes on the Drosophila phylogeny.</title>
        <authorList>
            <consortium name="Drosophila 12 Genomes Consortium"/>
            <person name="Clark A.G."/>
            <person name="Eisen M.B."/>
            <person name="Smith D.R."/>
            <person name="Bergman C.M."/>
            <person name="Oliver B."/>
            <person name="Markow T.A."/>
            <person name="Kaufman T.C."/>
            <person name="Kellis M."/>
            <person name="Gelbart W."/>
            <person name="Iyer V.N."/>
            <person name="Pollard D.A."/>
            <person name="Sackton T.B."/>
            <person name="Larracuente A.M."/>
            <person name="Singh N.D."/>
            <person name="Abad J.P."/>
            <person name="Abt D.N."/>
            <person name="Adryan B."/>
            <person name="Aguade M."/>
            <person name="Akashi H."/>
            <person name="Anderson W.W."/>
            <person name="Aquadro C.F."/>
            <person name="Ardell D.H."/>
            <person name="Arguello R."/>
            <person name="Artieri C.G."/>
            <person name="Barbash D.A."/>
            <person name="Barker D."/>
            <person name="Barsanti P."/>
            <person name="Batterham P."/>
            <person name="Batzoglou S."/>
            <person name="Begun D."/>
            <person name="Bhutkar A."/>
            <person name="Blanco E."/>
            <person name="Bosak S.A."/>
            <person name="Bradley R.K."/>
            <person name="Brand A.D."/>
            <person name="Brent M.R."/>
            <person name="Brooks A.N."/>
            <person name="Brown R.H."/>
            <person name="Butlin R.K."/>
            <person name="Caggese C."/>
            <person name="Calvi B.R."/>
            <person name="Bernardo de Carvalho A."/>
            <person name="Caspi A."/>
            <person name="Castrezana S."/>
            <person name="Celniker S.E."/>
            <person name="Chang J.L."/>
            <person name="Chapple C."/>
            <person name="Chatterji S."/>
            <person name="Chinwalla A."/>
            <person name="Civetta A."/>
            <person name="Clifton S.W."/>
            <person name="Comeron J.M."/>
            <person name="Costello J.C."/>
            <person name="Coyne J.A."/>
            <person name="Daub J."/>
            <person name="David R.G."/>
            <person name="Delcher A.L."/>
            <person name="Delehaunty K."/>
            <person name="Do C.B."/>
            <person name="Ebling H."/>
            <person name="Edwards K."/>
            <person name="Eickbush T."/>
            <person name="Evans J.D."/>
            <person name="Filipski A."/>
            <person name="Findeiss S."/>
            <person name="Freyhult E."/>
            <person name="Fulton L."/>
            <person name="Fulton R."/>
            <person name="Garcia A.C."/>
            <person name="Gardiner A."/>
            <person name="Garfield D.A."/>
            <person name="Garvin B.E."/>
            <person name="Gibson G."/>
            <person name="Gilbert D."/>
            <person name="Gnerre S."/>
            <person name="Godfrey J."/>
            <person name="Good R."/>
            <person name="Gotea V."/>
            <person name="Gravely B."/>
            <person name="Greenberg A.J."/>
            <person name="Griffiths-Jones S."/>
            <person name="Gross S."/>
            <person name="Guigo R."/>
            <person name="Gustafson E.A."/>
            <person name="Haerty W."/>
            <person name="Hahn M.W."/>
            <person name="Halligan D.L."/>
            <person name="Halpern A.L."/>
            <person name="Halter G.M."/>
            <person name="Han M.V."/>
            <person name="Heger A."/>
            <person name="Hillier L."/>
            <person name="Hinrichs A.S."/>
            <person name="Holmes I."/>
            <person name="Hoskins R.A."/>
            <person name="Hubisz M.J."/>
            <person name="Hultmark D."/>
            <person name="Huntley M.A."/>
            <person name="Jaffe D.B."/>
            <person name="Jagadeeshan S."/>
            <person name="Jeck W.R."/>
            <person name="Johnson J."/>
            <person name="Jones C.D."/>
            <person name="Jordan W.C."/>
            <person name="Karpen G.H."/>
            <person name="Kataoka E."/>
            <person name="Keightley P.D."/>
            <person name="Kheradpour P."/>
            <person name="Kirkness E.F."/>
            <person name="Koerich L.B."/>
            <person name="Kristiansen K."/>
            <person name="Kudrna D."/>
            <person name="Kulathinal R.J."/>
            <person name="Kumar S."/>
            <person name="Kwok R."/>
            <person name="Lander E."/>
            <person name="Langley C.H."/>
            <person name="Lapoint R."/>
            <person name="Lazzaro B.P."/>
            <person name="Lee S.J."/>
            <person name="Levesque L."/>
            <person name="Li R."/>
            <person name="Lin C.F."/>
            <person name="Lin M.F."/>
            <person name="Lindblad-Toh K."/>
            <person name="Llopart A."/>
            <person name="Long M."/>
            <person name="Low L."/>
            <person name="Lozovsky E."/>
            <person name="Lu J."/>
            <person name="Luo M."/>
            <person name="Machado C.A."/>
            <person name="Makalowski W."/>
            <person name="Marzo M."/>
            <person name="Matsuda M."/>
            <person name="Matzkin L."/>
            <person name="McAllister B."/>
            <person name="McBride C.S."/>
            <person name="McKernan B."/>
            <person name="McKernan K."/>
            <person name="Mendez-Lago M."/>
            <person name="Minx P."/>
            <person name="Mollenhauer M.U."/>
            <person name="Montooth K."/>
            <person name="Mount S.M."/>
            <person name="Mu X."/>
            <person name="Myers E."/>
            <person name="Negre B."/>
            <person name="Newfeld S."/>
            <person name="Nielsen R."/>
            <person name="Noor M.A."/>
            <person name="O'Grady P."/>
            <person name="Pachter L."/>
            <person name="Papaceit M."/>
            <person name="Parisi M.J."/>
            <person name="Parisi M."/>
            <person name="Parts L."/>
            <person name="Pedersen J.S."/>
            <person name="Pesole G."/>
            <person name="Phillippy A.M."/>
            <person name="Ponting C.P."/>
            <person name="Pop M."/>
            <person name="Porcelli D."/>
            <person name="Powell J.R."/>
            <person name="Prohaska S."/>
            <person name="Pruitt K."/>
            <person name="Puig M."/>
            <person name="Quesneville H."/>
            <person name="Ram K.R."/>
            <person name="Rand D."/>
            <person name="Rasmussen M.D."/>
            <person name="Reed L.K."/>
            <person name="Reenan R."/>
            <person name="Reily A."/>
            <person name="Remington K.A."/>
            <person name="Rieger T.T."/>
            <person name="Ritchie M.G."/>
            <person name="Robin C."/>
            <person name="Rogers Y.H."/>
            <person name="Rohde C."/>
            <person name="Rozas J."/>
            <person name="Rubenfield M.J."/>
            <person name="Ruiz A."/>
            <person name="Russo S."/>
            <person name="Salzberg S.L."/>
            <person name="Sanchez-Gracia A."/>
            <person name="Saranga D.J."/>
            <person name="Sato H."/>
            <person name="Schaeffer S.W."/>
            <person name="Schatz M.C."/>
            <person name="Schlenke T."/>
            <person name="Schwartz R."/>
            <person name="Segarra C."/>
            <person name="Singh R.S."/>
            <person name="Sirot L."/>
            <person name="Sirota M."/>
            <person name="Sisneros N.B."/>
            <person name="Smith C.D."/>
            <person name="Smith T.F."/>
            <person name="Spieth J."/>
            <person name="Stage D.E."/>
            <person name="Stark A."/>
            <person name="Stephan W."/>
            <person name="Strausberg R.L."/>
            <person name="Strempel S."/>
            <person name="Sturgill D."/>
            <person name="Sutton G."/>
            <person name="Sutton G.G."/>
            <person name="Tao W."/>
            <person name="Teichmann S."/>
            <person name="Tobari Y.N."/>
            <person name="Tomimura Y."/>
            <person name="Tsolas J.M."/>
            <person name="Valente V.L."/>
            <person name="Venter E."/>
            <person name="Venter J.C."/>
            <person name="Vicario S."/>
            <person name="Vieira F.G."/>
            <person name="Vilella A.J."/>
            <person name="Villasante A."/>
            <person name="Walenz B."/>
            <person name="Wang J."/>
            <person name="Wasserman M."/>
            <person name="Watts T."/>
            <person name="Wilson D."/>
            <person name="Wilson R.K."/>
            <person name="Wing R.A."/>
            <person name="Wolfner M.F."/>
            <person name="Wong A."/>
            <person name="Wong G.K."/>
            <person name="Wu C.I."/>
            <person name="Wu G."/>
            <person name="Yamamoto D."/>
            <person name="Yang H.P."/>
            <person name="Yang S.P."/>
            <person name="Yorke J.A."/>
            <person name="Yoshida K."/>
            <person name="Zdobnov E."/>
            <person name="Zhang P."/>
            <person name="Zhang Y."/>
            <person name="Zimin A.V."/>
            <person name="Baldwin J."/>
            <person name="Abdouelleil A."/>
            <person name="Abdulkadir J."/>
            <person name="Abebe A."/>
            <person name="Abera B."/>
            <person name="Abreu J."/>
            <person name="Acer S.C."/>
            <person name="Aftuck L."/>
            <person name="Alexander A."/>
            <person name="An P."/>
            <person name="Anderson E."/>
            <person name="Anderson S."/>
            <person name="Arachi H."/>
            <person name="Azer M."/>
            <person name="Bachantsang P."/>
            <person name="Barry A."/>
            <person name="Bayul T."/>
            <person name="Berlin A."/>
            <person name="Bessette D."/>
            <person name="Bloom T."/>
            <person name="Blye J."/>
            <person name="Boguslavskiy L."/>
            <person name="Bonnet C."/>
            <person name="Boukhgalter B."/>
            <person name="Bourzgui I."/>
            <person name="Brown A."/>
            <person name="Cahill P."/>
            <person name="Channer S."/>
            <person name="Cheshatsang Y."/>
            <person name="Chuda L."/>
            <person name="Citroen M."/>
            <person name="Collymore A."/>
            <person name="Cooke P."/>
            <person name="Costello M."/>
            <person name="D'Aco K."/>
            <person name="Daza R."/>
            <person name="De Haan G."/>
            <person name="DeGray S."/>
            <person name="DeMaso C."/>
            <person name="Dhargay N."/>
            <person name="Dooley K."/>
            <person name="Dooley E."/>
            <person name="Doricent M."/>
            <person name="Dorje P."/>
            <person name="Dorjee K."/>
            <person name="Dupes A."/>
            <person name="Elong R."/>
            <person name="Falk J."/>
            <person name="Farina A."/>
            <person name="Faro S."/>
            <person name="Ferguson D."/>
            <person name="Fisher S."/>
            <person name="Foley C.D."/>
            <person name="Franke A."/>
            <person name="Friedrich D."/>
            <person name="Gadbois L."/>
            <person name="Gearin G."/>
            <person name="Gearin C.R."/>
            <person name="Giannoukos G."/>
            <person name="Goode T."/>
            <person name="Graham J."/>
            <person name="Grandbois E."/>
            <person name="Grewal S."/>
            <person name="Gyaltsen K."/>
            <person name="Hafez N."/>
            <person name="Hagos B."/>
            <person name="Hall J."/>
            <person name="Henson C."/>
            <person name="Hollinger A."/>
            <person name="Honan T."/>
            <person name="Huard M.D."/>
            <person name="Hughes L."/>
            <person name="Hurhula B."/>
            <person name="Husby M.E."/>
            <person name="Kamat A."/>
            <person name="Kanga B."/>
            <person name="Kashin S."/>
            <person name="Khazanovich D."/>
            <person name="Kisner P."/>
            <person name="Lance K."/>
            <person name="Lara M."/>
            <person name="Lee W."/>
            <person name="Lennon N."/>
            <person name="Letendre F."/>
            <person name="LeVine R."/>
            <person name="Lipovsky A."/>
            <person name="Liu X."/>
            <person name="Liu J."/>
            <person name="Liu S."/>
            <person name="Lokyitsang T."/>
            <person name="Lokyitsang Y."/>
            <person name="Lubonja R."/>
            <person name="Lui A."/>
            <person name="MacDonald P."/>
            <person name="Magnisalis V."/>
            <person name="Maru K."/>
            <person name="Matthews C."/>
            <person name="McCusker W."/>
            <person name="McDonough S."/>
            <person name="Mehta T."/>
            <person name="Meldrim J."/>
            <person name="Meneus L."/>
            <person name="Mihai O."/>
            <person name="Mihalev A."/>
            <person name="Mihova T."/>
            <person name="Mittelman R."/>
            <person name="Mlenga V."/>
            <person name="Montmayeur A."/>
            <person name="Mulrain L."/>
            <person name="Navidi A."/>
            <person name="Naylor J."/>
            <person name="Negash T."/>
            <person name="Nguyen T."/>
            <person name="Nguyen N."/>
            <person name="Nicol R."/>
            <person name="Norbu C."/>
            <person name="Norbu N."/>
            <person name="Novod N."/>
            <person name="O'Neill B."/>
            <person name="Osman S."/>
            <person name="Markiewicz E."/>
            <person name="Oyono O.L."/>
            <person name="Patti C."/>
            <person name="Phunkhang P."/>
            <person name="Pierre F."/>
            <person name="Priest M."/>
            <person name="Raghuraman S."/>
            <person name="Rege F."/>
            <person name="Reyes R."/>
            <person name="Rise C."/>
            <person name="Rogov P."/>
            <person name="Ross K."/>
            <person name="Ryan E."/>
            <person name="Settipalli S."/>
            <person name="Shea T."/>
            <person name="Sherpa N."/>
            <person name="Shi L."/>
            <person name="Shih D."/>
            <person name="Sparrow T."/>
            <person name="Spaulding J."/>
            <person name="Stalker J."/>
            <person name="Stange-Thomann N."/>
            <person name="Stavropoulos S."/>
            <person name="Stone C."/>
            <person name="Strader C."/>
            <person name="Tesfaye S."/>
            <person name="Thomson T."/>
            <person name="Thoulutsang Y."/>
            <person name="Thoulutsang D."/>
            <person name="Topham K."/>
            <person name="Topping I."/>
            <person name="Tsamla T."/>
            <person name="Vassiliev H."/>
            <person name="Vo A."/>
            <person name="Wangchuk T."/>
            <person name="Wangdi T."/>
            <person name="Weiand M."/>
            <person name="Wilkinson J."/>
            <person name="Wilson A."/>
            <person name="Yadav S."/>
            <person name="Young G."/>
            <person name="Yu Q."/>
            <person name="Zembek L."/>
            <person name="Zhong D."/>
            <person name="Zimmer A."/>
            <person name="Zwirko Z."/>
            <person name="Jaffe D.B."/>
            <person name="Alvarez P."/>
            <person name="Brockman W."/>
            <person name="Butler J."/>
            <person name="Chin C."/>
            <person name="Gnerre S."/>
            <person name="Grabherr M."/>
            <person name="Kleber M."/>
            <person name="Mauceli E."/>
            <person name="MacCallum I."/>
        </authorList>
    </citation>
    <scope>NUCLEOTIDE SEQUENCE [LARGE SCALE GENOMIC DNA]</scope>
    <source>
        <strain evidence="3">Tucson 15081-1352.22</strain>
    </source>
</reference>